<dbReference type="PROSITE" id="PS00436">
    <property type="entry name" value="PEROXIDASE_2"/>
    <property type="match status" value="1"/>
</dbReference>
<evidence type="ECO:0000256" key="8">
    <source>
        <dbReference type="ARBA" id="ARBA00049145"/>
    </source>
</evidence>
<dbReference type="Pfam" id="PF00141">
    <property type="entry name" value="peroxidase"/>
    <property type="match status" value="2"/>
</dbReference>
<dbReference type="NCBIfam" id="NF011635">
    <property type="entry name" value="PRK15061.1"/>
    <property type="match status" value="1"/>
</dbReference>
<accession>A0ABT9NAW6</accession>
<keyword evidence="2 9" id="KW-0575">Peroxidase</keyword>
<dbReference type="EC" id="1.11.1.21" evidence="9"/>
<keyword evidence="3 9" id="KW-0349">Heme</keyword>
<evidence type="ECO:0000259" key="10">
    <source>
        <dbReference type="PROSITE" id="PS50873"/>
    </source>
</evidence>
<evidence type="ECO:0000256" key="1">
    <source>
        <dbReference type="ARBA" id="ARBA00001970"/>
    </source>
</evidence>
<evidence type="ECO:0000256" key="6">
    <source>
        <dbReference type="ARBA" id="ARBA00023004"/>
    </source>
</evidence>
<gene>
    <name evidence="11" type="ORF">J2S49_000924</name>
</gene>
<comment type="caution">
    <text evidence="11">The sequence shown here is derived from an EMBL/GenBank/DDBJ whole genome shotgun (WGS) entry which is preliminary data.</text>
</comment>
<dbReference type="GO" id="GO:0004601">
    <property type="term" value="F:peroxidase activity"/>
    <property type="evidence" value="ECO:0007669"/>
    <property type="project" value="UniProtKB-KW"/>
</dbReference>
<evidence type="ECO:0000256" key="9">
    <source>
        <dbReference type="RuleBase" id="RU003451"/>
    </source>
</evidence>
<comment type="catalytic activity">
    <reaction evidence="9">
        <text>H2O2 + AH2 = A + 2 H2O</text>
        <dbReference type="Rhea" id="RHEA:30275"/>
        <dbReference type="ChEBI" id="CHEBI:13193"/>
        <dbReference type="ChEBI" id="CHEBI:15377"/>
        <dbReference type="ChEBI" id="CHEBI:16240"/>
        <dbReference type="ChEBI" id="CHEBI:17499"/>
        <dbReference type="EC" id="1.11.1.21"/>
    </reaction>
</comment>
<evidence type="ECO:0000313" key="11">
    <source>
        <dbReference type="EMBL" id="MDP9800848.1"/>
    </source>
</evidence>
<dbReference type="PANTHER" id="PTHR30555:SF0">
    <property type="entry name" value="CATALASE-PEROXIDASE"/>
    <property type="match status" value="1"/>
</dbReference>
<dbReference type="PRINTS" id="PR00458">
    <property type="entry name" value="PEROXIDASE"/>
</dbReference>
<dbReference type="EMBL" id="JAUSQW010000001">
    <property type="protein sequence ID" value="MDP9800848.1"/>
    <property type="molecule type" value="Genomic_DNA"/>
</dbReference>
<keyword evidence="4 9" id="KW-0479">Metal-binding</keyword>
<dbReference type="InterPro" id="IPR002016">
    <property type="entry name" value="Haem_peroxidase"/>
</dbReference>
<dbReference type="RefSeq" id="WP_278058351.1">
    <property type="nucleotide sequence ID" value="NZ_CP121247.1"/>
</dbReference>
<dbReference type="NCBIfam" id="TIGR00198">
    <property type="entry name" value="cat_per_HPI"/>
    <property type="match status" value="1"/>
</dbReference>
<name>A0ABT9NAW6_9ACTO</name>
<reference evidence="11 12" key="1">
    <citation type="submission" date="2023-07" db="EMBL/GenBank/DDBJ databases">
        <title>Sequencing the genomes of 1000 actinobacteria strains.</title>
        <authorList>
            <person name="Klenk H.-P."/>
        </authorList>
    </citation>
    <scope>NUCLEOTIDE SEQUENCE [LARGE SCALE GENOMIC DNA]</scope>
    <source>
        <strain evidence="11 12">DSM 102162</strain>
    </source>
</reference>
<comment type="similarity">
    <text evidence="9">Belongs to the peroxidase family. Peroxidase/catalase subfamily.</text>
</comment>
<sequence length="724" mass="79661">MSEEKLYGEGSPQKAPYTKDFWPQLLDLRVLAQNNNKRDPLGEGFNYREAFEALDLEAVKADIAELLTTEQEWWPADFGNYGPFFVRMAWHSAGTYRAMDGRGGDTHGQQRFEPLNSWPDNVSLDKARRLVWPIKKKYGRALSWGDLMALAGTVAQEQMGLPVVGFAGGRTDEWESDRSVYWGAEGEMLGRAERTGSSADKLEKPLGATHMGLIYVNPEGPGGKGDPRGSAAEIKETFHRMGMKDEEIVALIAGGHTFGKGHGAANPEKYVGPDPSSSPMAQQGLGWKSSYKSGKGADTIGGGPELVWTQHPTRWDNEFFHNLLDYEWEQETAPSGFVQWVAKGDHDGEMPNPDGVGGRRPGMMTSDIALREDPEFRAIAERFRDDFDAFTSAYARAWFKLTTRSVGPRSRWLGADVPAEIYDWEDYLPAHEGELITADDADAIKQLVAASGLSVQQLVKAAFAAVGSFRGSDNRGGANGGRIRLEPQRSWAVNDPANLEAVIPVLEKIVDEFNAGSPRKVSFADVVVLAGNWAVEQAAKAAGVEVSVPFAPGRVDATAEMTDQMNMEVLEPRADAFRNYVAEGETIPAEYLLVDRAQLLTLTVPEMTVLLAGMRELGANWDGSDAGVFTDRVGVLSTDWFTNLLDMRYEWNANDESETTFTARDRGSGEEVFHGTRADLVFGSNAELRAIAEVYASDDAAEKFVLDFVKVWVKLANADRFDLK</sequence>
<keyword evidence="5 9" id="KW-0560">Oxidoreductase</keyword>
<dbReference type="PRINTS" id="PR00460">
    <property type="entry name" value="BPEROXIDASE"/>
</dbReference>
<evidence type="ECO:0000256" key="7">
    <source>
        <dbReference type="ARBA" id="ARBA00023324"/>
    </source>
</evidence>
<keyword evidence="12" id="KW-1185">Reference proteome</keyword>
<dbReference type="InterPro" id="IPR010255">
    <property type="entry name" value="Haem_peroxidase_sf"/>
</dbReference>
<dbReference type="InterPro" id="IPR019794">
    <property type="entry name" value="Peroxidases_AS"/>
</dbReference>
<feature type="domain" description="Plant heme peroxidase family profile" evidence="10">
    <location>
        <begin position="124"/>
        <end position="421"/>
    </location>
</feature>
<dbReference type="InterPro" id="IPR000763">
    <property type="entry name" value="Catalase_peroxidase"/>
</dbReference>
<dbReference type="Gene3D" id="1.10.520.10">
    <property type="match status" value="2"/>
</dbReference>
<dbReference type="PROSITE" id="PS50873">
    <property type="entry name" value="PEROXIDASE_4"/>
    <property type="match status" value="1"/>
</dbReference>
<dbReference type="Gene3D" id="1.10.420.10">
    <property type="entry name" value="Peroxidase, domain 2"/>
    <property type="match status" value="2"/>
</dbReference>
<evidence type="ECO:0000256" key="4">
    <source>
        <dbReference type="ARBA" id="ARBA00022723"/>
    </source>
</evidence>
<keyword evidence="6 9" id="KW-0408">Iron</keyword>
<proteinExistence type="inferred from homology"/>
<dbReference type="Proteomes" id="UP001235966">
    <property type="component" value="Unassembled WGS sequence"/>
</dbReference>
<evidence type="ECO:0000313" key="12">
    <source>
        <dbReference type="Proteomes" id="UP001235966"/>
    </source>
</evidence>
<evidence type="ECO:0000256" key="2">
    <source>
        <dbReference type="ARBA" id="ARBA00022559"/>
    </source>
</evidence>
<comment type="catalytic activity">
    <reaction evidence="8 9">
        <text>2 H2O2 = O2 + 2 H2O</text>
        <dbReference type="Rhea" id="RHEA:20309"/>
        <dbReference type="ChEBI" id="CHEBI:15377"/>
        <dbReference type="ChEBI" id="CHEBI:15379"/>
        <dbReference type="ChEBI" id="CHEBI:16240"/>
        <dbReference type="EC" id="1.11.1.21"/>
    </reaction>
</comment>
<evidence type="ECO:0000256" key="5">
    <source>
        <dbReference type="ARBA" id="ARBA00023002"/>
    </source>
</evidence>
<keyword evidence="7 9" id="KW-0376">Hydrogen peroxide</keyword>
<protein>
    <recommendedName>
        <fullName evidence="9">Catalase-peroxidase</fullName>
        <ecNumber evidence="9">1.11.1.21</ecNumber>
    </recommendedName>
</protein>
<comment type="cofactor">
    <cofactor evidence="1 9">
        <name>heme b</name>
        <dbReference type="ChEBI" id="CHEBI:60344"/>
    </cofactor>
</comment>
<dbReference type="PANTHER" id="PTHR30555">
    <property type="entry name" value="HYDROPEROXIDASE I, BIFUNCTIONAL CATALASE-PEROXIDASE"/>
    <property type="match status" value="1"/>
</dbReference>
<organism evidence="11 12">
    <name type="scientific">Arcanobacterium wilhelmae</name>
    <dbReference type="NCBI Taxonomy" id="1803177"/>
    <lineage>
        <taxon>Bacteria</taxon>
        <taxon>Bacillati</taxon>
        <taxon>Actinomycetota</taxon>
        <taxon>Actinomycetes</taxon>
        <taxon>Actinomycetales</taxon>
        <taxon>Actinomycetaceae</taxon>
        <taxon>Arcanobacterium</taxon>
    </lineage>
</organism>
<dbReference type="SUPFAM" id="SSF48113">
    <property type="entry name" value="Heme-dependent peroxidases"/>
    <property type="match status" value="2"/>
</dbReference>
<evidence type="ECO:0000256" key="3">
    <source>
        <dbReference type="ARBA" id="ARBA00022617"/>
    </source>
</evidence>